<protein>
    <submittedName>
        <fullName evidence="2">SAM-dependent methyltransferase</fullName>
    </submittedName>
</protein>
<dbReference type="SUPFAM" id="SSF53335">
    <property type="entry name" value="S-adenosyl-L-methionine-dependent methyltransferases"/>
    <property type="match status" value="1"/>
</dbReference>
<dbReference type="CDD" id="cd02440">
    <property type="entry name" value="AdoMet_MTases"/>
    <property type="match status" value="1"/>
</dbReference>
<evidence type="ECO:0000313" key="3">
    <source>
        <dbReference type="Proteomes" id="UP000503129"/>
    </source>
</evidence>
<organism evidence="2 3">
    <name type="scientific">Brasilonema sennae CENA114</name>
    <dbReference type="NCBI Taxonomy" id="415709"/>
    <lineage>
        <taxon>Bacteria</taxon>
        <taxon>Bacillati</taxon>
        <taxon>Cyanobacteriota</taxon>
        <taxon>Cyanophyceae</taxon>
        <taxon>Nostocales</taxon>
        <taxon>Scytonemataceae</taxon>
        <taxon>Brasilonema</taxon>
        <taxon>Bromeliae group (in: Brasilonema)</taxon>
    </lineage>
</organism>
<dbReference type="Proteomes" id="UP000503129">
    <property type="component" value="Chromosome"/>
</dbReference>
<dbReference type="RefSeq" id="WP_169268491.1">
    <property type="nucleotide sequence ID" value="NZ_CAWOXK010000001.1"/>
</dbReference>
<dbReference type="Pfam" id="PF08241">
    <property type="entry name" value="Methyltransf_11"/>
    <property type="match status" value="1"/>
</dbReference>
<dbReference type="EMBL" id="CP030118">
    <property type="protein sequence ID" value="QDL08318.1"/>
    <property type="molecule type" value="Genomic_DNA"/>
</dbReference>
<dbReference type="Gene3D" id="3.40.50.150">
    <property type="entry name" value="Vaccinia Virus protein VP39"/>
    <property type="match status" value="1"/>
</dbReference>
<evidence type="ECO:0000313" key="2">
    <source>
        <dbReference type="EMBL" id="QDL08318.1"/>
    </source>
</evidence>
<proteinExistence type="predicted"/>
<keyword evidence="2" id="KW-0808">Transferase</keyword>
<feature type="domain" description="Methyltransferase type 11" evidence="1">
    <location>
        <begin position="45"/>
        <end position="138"/>
    </location>
</feature>
<dbReference type="Gene3D" id="1.10.8.900">
    <property type="match status" value="1"/>
</dbReference>
<dbReference type="InterPro" id="IPR029063">
    <property type="entry name" value="SAM-dependent_MTases_sf"/>
</dbReference>
<name>A0A856MCA1_9CYAN</name>
<sequence length="266" mass="30557">MNKSNYYDNIAPIYDQTRWLTQTVAEAVADFIVELVGATLETSFLEPGIGTGLNVLPLVRRGYAVTGIDVSEEMLNQLRQKLNGTPPNLKLIHADASQLPFPDNSFDVVLTVHMVHTVSEWTAFLDDIDRVLKPGGFYLNCQWITPPARREFEGYFREILSKYEGSKPESKRVDAPIQDINVEGYLHQKGYVSNYLVAKEWIVSNTVEELLSFFQSRAYGFCWQVSDEIFDKKMKDFQEFCIRHYGSLERIISSKAKFEIWAYRAV</sequence>
<dbReference type="InterPro" id="IPR013216">
    <property type="entry name" value="Methyltransf_11"/>
</dbReference>
<dbReference type="KEGG" id="bsen:DP114_10790"/>
<accession>A0A856MCA1</accession>
<dbReference type="AlphaFoldDB" id="A0A856MCA1"/>
<dbReference type="GO" id="GO:0032259">
    <property type="term" value="P:methylation"/>
    <property type="evidence" value="ECO:0007669"/>
    <property type="project" value="UniProtKB-KW"/>
</dbReference>
<gene>
    <name evidence="2" type="ORF">DP114_10790</name>
</gene>
<dbReference type="PANTHER" id="PTHR43591">
    <property type="entry name" value="METHYLTRANSFERASE"/>
    <property type="match status" value="1"/>
</dbReference>
<dbReference type="PANTHER" id="PTHR43591:SF24">
    <property type="entry name" value="2-METHOXY-6-POLYPRENYL-1,4-BENZOQUINOL METHYLASE, MITOCHONDRIAL"/>
    <property type="match status" value="1"/>
</dbReference>
<evidence type="ECO:0000259" key="1">
    <source>
        <dbReference type="Pfam" id="PF08241"/>
    </source>
</evidence>
<keyword evidence="3" id="KW-1185">Reference proteome</keyword>
<keyword evidence="2" id="KW-0489">Methyltransferase</keyword>
<dbReference type="GO" id="GO:0008757">
    <property type="term" value="F:S-adenosylmethionine-dependent methyltransferase activity"/>
    <property type="evidence" value="ECO:0007669"/>
    <property type="project" value="InterPro"/>
</dbReference>
<reference evidence="2 3" key="1">
    <citation type="submission" date="2018-06" db="EMBL/GenBank/DDBJ databases">
        <title>Comparative genomics of Brasilonema spp. strains.</title>
        <authorList>
            <person name="Alvarenga D.O."/>
            <person name="Fiore M.F."/>
            <person name="Varani A.M."/>
        </authorList>
    </citation>
    <scope>NUCLEOTIDE SEQUENCE [LARGE SCALE GENOMIC DNA]</scope>
    <source>
        <strain evidence="2 3">CENA114</strain>
    </source>
</reference>